<evidence type="ECO:0000259" key="1">
    <source>
        <dbReference type="Pfam" id="PF19404"/>
    </source>
</evidence>
<name>A0A916UH18_9SPHI</name>
<organism evidence="2 3">
    <name type="scientific">Pedobacter quisquiliarum</name>
    <dbReference type="NCBI Taxonomy" id="1834438"/>
    <lineage>
        <taxon>Bacteria</taxon>
        <taxon>Pseudomonadati</taxon>
        <taxon>Bacteroidota</taxon>
        <taxon>Sphingobacteriia</taxon>
        <taxon>Sphingobacteriales</taxon>
        <taxon>Sphingobacteriaceae</taxon>
        <taxon>Pedobacter</taxon>
    </lineage>
</organism>
<feature type="domain" description="DUF5977" evidence="1">
    <location>
        <begin position="1038"/>
        <end position="1101"/>
    </location>
</feature>
<reference evidence="2" key="2">
    <citation type="submission" date="2020-09" db="EMBL/GenBank/DDBJ databases">
        <authorList>
            <person name="Sun Q."/>
            <person name="Zhou Y."/>
        </authorList>
    </citation>
    <scope>NUCLEOTIDE SEQUENCE</scope>
    <source>
        <strain evidence="2">CGMCC 1.15343</strain>
    </source>
</reference>
<comment type="caution">
    <text evidence="2">The sequence shown here is derived from an EMBL/GenBank/DDBJ whole genome shotgun (WGS) entry which is preliminary data.</text>
</comment>
<protein>
    <recommendedName>
        <fullName evidence="1">DUF5977 domain-containing protein</fullName>
    </recommendedName>
</protein>
<dbReference type="Pfam" id="PF19404">
    <property type="entry name" value="DUF5977"/>
    <property type="match status" value="2"/>
</dbReference>
<feature type="domain" description="DUF5977" evidence="1">
    <location>
        <begin position="1276"/>
        <end position="1338"/>
    </location>
</feature>
<evidence type="ECO:0000313" key="2">
    <source>
        <dbReference type="EMBL" id="GGC72743.1"/>
    </source>
</evidence>
<dbReference type="EMBL" id="BMIL01000010">
    <property type="protein sequence ID" value="GGC72743.1"/>
    <property type="molecule type" value="Genomic_DNA"/>
</dbReference>
<gene>
    <name evidence="2" type="ORF">GCM10011387_27800</name>
</gene>
<dbReference type="Proteomes" id="UP000651668">
    <property type="component" value="Unassembled WGS sequence"/>
</dbReference>
<reference evidence="2" key="1">
    <citation type="journal article" date="2014" name="Int. J. Syst. Evol. Microbiol.">
        <title>Complete genome sequence of Corynebacterium casei LMG S-19264T (=DSM 44701T), isolated from a smear-ripened cheese.</title>
        <authorList>
            <consortium name="US DOE Joint Genome Institute (JGI-PGF)"/>
            <person name="Walter F."/>
            <person name="Albersmeier A."/>
            <person name="Kalinowski J."/>
            <person name="Ruckert C."/>
        </authorList>
    </citation>
    <scope>NUCLEOTIDE SEQUENCE</scope>
    <source>
        <strain evidence="2">CGMCC 1.15343</strain>
    </source>
</reference>
<accession>A0A916UH18</accession>
<dbReference type="InterPro" id="IPR046020">
    <property type="entry name" value="DUF5977"/>
</dbReference>
<proteinExistence type="predicted"/>
<sequence length="1339" mass="148909">MAAIEKYGNFEVNLFHGVPEIVIPLFDLKSKKFDIPINLSYHASGVKVSDVASWVGLGWSLNVGGQISRSVKGKDDLRGILRPDYQLKTPAQVNPNTFDGYLYLKSLSTNDQDGEPDVFSYSVPGKFGNFLYKNSTTPVLIPSEPVRITRDLIPEATSHLFRFNMLDEQGNNYLFGKKLNGESVVELSTTELGGKVDTYASSWLLTHMISADKSDTVSFDYQSADNVQLSVEGIDNVSVTDNIWNDGTTGCCEIPPPPPSSSIQNTTTSSNFSVNQRLLQKIEFPRGKVEFLTLYDRNDLSARSLDHINVYAKDNLGAQILLKNIHFFYSYFGSSPSSRLRLDSIIVSRYDYQDRQTYRFTYNDQPNHPNFKKAQDYWGYYNGEHNSTLVPRTIIPYRIGVPPSLTNTAQIGDANRAPNPNVVQSNILKRIQYPTGGYTIFNYEPNKFSSSVRDTIGGGVRIQSILTYPSLGAEPIIKSYKYGTFNNKESGTGLLNTLKTLYFTPTRTSSYVASPPYQTTSDNTVYSSNISYSINEYDDSNVFYPFVTEYIGTPEVNLGKKVHEFSMASDIPVINNTSGIMPQVQSNHWKRGKLLNLKEYEKLNGPNYKLKKEISNYYTSIKPETVSNIGLNVVQSFVLSGLAEPFYYSGNFPRPYSYSFYNLYTGAYLPTSSTEKTYGTSKNLETYTEYKYNNSFQPSIIKNLKSNGDTLITKFKYADDYNASVSTTSGSGIKNLQNLNAVSFPIEKTVSVKVPSGLESVVGGELKTYYDNRQLLKDEYRLETDQPISGYQASSINGSGLLTIPSVFKKRISYTSYDANGNALEYLVDNKRKNAFIWDRKQSYLIAEVQNAGSGQIAYTSFEYGSKGNWTYNESGTQDVFPFYIGVVGEKVYDFAKLSEPISKSGLSQEPYVVSYWGKKSCSVNGSGPTTTNAANSHGWMFFTHTVTPINGIITLTSSDAIIDELRLHPASAMMNTYLHEPLVGVKATGQSNGNFNVFEYDSFQRLLNEKDHNLAITKNYKYNIPTPRSLGGLPIIYTNTKLSGTFIKNNCSSQYYGTTVKYEIEEGSFFSTVSYQDAQNKATAALTANGQQYANANGKCRLKTEVIWEPVESYCQIKQLNVAPPSTSGYGLINIQSAPNTTNFTTATIVRPYSNFAVKVNYVFYMQSGKQFFGSINLEAGEMSKTFTVSLSPYTNEMRNGGDVVSIELYNNLYQAGTIFYEKRQKKVGGQVVLTEPNLKGVGEGPYYDVVRGTIPGYSSCQGGYVMEIPFKVAYANTDLSIEFQKVCPSGQIGSRVYYQVPAGKYTSSISQADADAKAMAEANANGQSNANTKGTCF</sequence>
<keyword evidence="3" id="KW-1185">Reference proteome</keyword>
<evidence type="ECO:0000313" key="3">
    <source>
        <dbReference type="Proteomes" id="UP000651668"/>
    </source>
</evidence>